<dbReference type="Proteomes" id="UP001157502">
    <property type="component" value="Chromosome 36"/>
</dbReference>
<name>A0ACC2F1V9_DALPE</name>
<gene>
    <name evidence="1" type="ORF">DPEC_G00350280</name>
</gene>
<sequence length="790" mass="88759">MSEMESKDADNDLIGNVLPETTSLHPTSLKGVPEGVPGQPGTDPDQIMETPTRKDKERRAGTLTNMDAISKSPATSTSPIPCSSPSHKLNKNAVKSEDRQKLAKERREEKAKYLVQLGQIQASKKSQWLVKEEKAQQLRESLLDERRRKLEEQRITTEKRRVALEERQKQKLEKNKVRYEAALQRSTKKTWAEIRQQRWSWAGAVSQNSSQRESRCSISAVNLPKHVDSVINKRLSKSSATLWNSPNRTGRSLQLSRWESNIVDRLMTPTLSFLARSRSVASVLSNGKDQSPRCPRSASASPLTVCSHRPHHRCSERWRVTSSTPDITQRRCDSAATEKKNKEKKDKERENEKEKSALSKENMLKKRQSLPSMKYRAEHSPSPLSRQRAASPATTPRGRPSPSPSPSSSPKPPSSPPKPPSSPKPLCSSPKPLSSSPKPSSVGNRTSSPAALPKRARTPARVDNVRTSSPVPLERVREARGQRSATPEEPKAKSSPVPSIVVSSISDPPPSISTPSSAAAPSEVTTAAQSKPSASTSSPDGPAPSPSSKPMAGTNDPEEAARILAEKRRQAREQREREEQEKREQDVKERVLREERKVREAEESKRREEEARLMAEEQRLRDAAQRLEEEKEAQEKARAEQEENERLQKQESFLIDLFSDFRERHLFNGSHQHISLVRYCFLGILQNELDEYKQSWNTHTIRPVRQSQCPSGKPEAMYNVPHIFNGRNCGFPVSTQTLSQYDSLMPATPVGEDEEQTRFEVLQRQSGLTSPLHWESAVENYISLKNLADL</sequence>
<keyword evidence="2" id="KW-1185">Reference proteome</keyword>
<comment type="caution">
    <text evidence="1">The sequence shown here is derived from an EMBL/GenBank/DDBJ whole genome shotgun (WGS) entry which is preliminary data.</text>
</comment>
<evidence type="ECO:0000313" key="2">
    <source>
        <dbReference type="Proteomes" id="UP001157502"/>
    </source>
</evidence>
<protein>
    <submittedName>
        <fullName evidence="1">Uncharacterized protein</fullName>
    </submittedName>
</protein>
<organism evidence="1 2">
    <name type="scientific">Dallia pectoralis</name>
    <name type="common">Alaska blackfish</name>
    <dbReference type="NCBI Taxonomy" id="75939"/>
    <lineage>
        <taxon>Eukaryota</taxon>
        <taxon>Metazoa</taxon>
        <taxon>Chordata</taxon>
        <taxon>Craniata</taxon>
        <taxon>Vertebrata</taxon>
        <taxon>Euteleostomi</taxon>
        <taxon>Actinopterygii</taxon>
        <taxon>Neopterygii</taxon>
        <taxon>Teleostei</taxon>
        <taxon>Protacanthopterygii</taxon>
        <taxon>Esociformes</taxon>
        <taxon>Umbridae</taxon>
        <taxon>Dallia</taxon>
    </lineage>
</organism>
<dbReference type="EMBL" id="CM055763">
    <property type="protein sequence ID" value="KAJ7985265.1"/>
    <property type="molecule type" value="Genomic_DNA"/>
</dbReference>
<proteinExistence type="predicted"/>
<reference evidence="1" key="1">
    <citation type="submission" date="2021-05" db="EMBL/GenBank/DDBJ databases">
        <authorList>
            <person name="Pan Q."/>
            <person name="Jouanno E."/>
            <person name="Zahm M."/>
            <person name="Klopp C."/>
            <person name="Cabau C."/>
            <person name="Louis A."/>
            <person name="Berthelot C."/>
            <person name="Parey E."/>
            <person name="Roest Crollius H."/>
            <person name="Montfort J."/>
            <person name="Robinson-Rechavi M."/>
            <person name="Bouchez O."/>
            <person name="Lampietro C."/>
            <person name="Lopez Roques C."/>
            <person name="Donnadieu C."/>
            <person name="Postlethwait J."/>
            <person name="Bobe J."/>
            <person name="Dillon D."/>
            <person name="Chandos A."/>
            <person name="von Hippel F."/>
            <person name="Guiguen Y."/>
        </authorList>
    </citation>
    <scope>NUCLEOTIDE SEQUENCE</scope>
    <source>
        <strain evidence="1">YG-Jan2019</strain>
    </source>
</reference>
<accession>A0ACC2F1V9</accession>
<evidence type="ECO:0000313" key="1">
    <source>
        <dbReference type="EMBL" id="KAJ7985265.1"/>
    </source>
</evidence>